<evidence type="ECO:0000256" key="1">
    <source>
        <dbReference type="SAM" id="MobiDB-lite"/>
    </source>
</evidence>
<organism evidence="2 3">
    <name type="scientific">Vanrija pseudolonga</name>
    <dbReference type="NCBI Taxonomy" id="143232"/>
    <lineage>
        <taxon>Eukaryota</taxon>
        <taxon>Fungi</taxon>
        <taxon>Dikarya</taxon>
        <taxon>Basidiomycota</taxon>
        <taxon>Agaricomycotina</taxon>
        <taxon>Tremellomycetes</taxon>
        <taxon>Trichosporonales</taxon>
        <taxon>Trichosporonaceae</taxon>
        <taxon>Vanrija</taxon>
    </lineage>
</organism>
<evidence type="ECO:0000313" key="3">
    <source>
        <dbReference type="Proteomes" id="UP000827549"/>
    </source>
</evidence>
<dbReference type="GeneID" id="87811965"/>
<keyword evidence="3" id="KW-1185">Reference proteome</keyword>
<name>A0AAF0YEK8_9TREE</name>
<reference evidence="2" key="1">
    <citation type="submission" date="2023-10" db="EMBL/GenBank/DDBJ databases">
        <authorList>
            <person name="Noh H."/>
        </authorList>
    </citation>
    <scope>NUCLEOTIDE SEQUENCE</scope>
    <source>
        <strain evidence="2">DUCC4014</strain>
    </source>
</reference>
<sequence>MGCTSSTPLKDAPSAHQVAQPAMAQPATAQRAASHQATGPQPTTGVSNTTLPDDIKDAIKRADAEKSAFMAAMVNALPDILHEPSMWCLSLDIALVIIYLVDDGVAGPEVLVVFQRKNGSFATSEALASLQPAGSEAYLVNKVKGEWTKLCESNGALGTNRPARLILSYRPNFAGPGALPQNLTATFAMPPAHIGMPAVTGAAGMAEWLRTLQTSGLEAASNYRRKFSNGPGPGEVTTVLTVPFRLNAPAPGQEHLASSSVVTRAAPVLSFQRALIAMLPSFARSIWLSASLAPGDGRNVPDDDKVDITDLLGPFVALFRGKCGVDDPIRVVFKYAPKTAQAAERVEVDLAWMPRETRDPSKEDTMARWVTLLETNNEEAARWGIHSTDTTDSDIGDISLVGDPATLDVLACKWSPAFKAWVAGSDQAFPTTTATAATYVKVGAQA</sequence>
<dbReference type="AlphaFoldDB" id="A0AAF0YEK8"/>
<feature type="region of interest" description="Disordered" evidence="1">
    <location>
        <begin position="1"/>
        <end position="52"/>
    </location>
</feature>
<accession>A0AAF0YEK8</accession>
<protein>
    <submittedName>
        <fullName evidence="2">Uncharacterized protein</fullName>
    </submittedName>
</protein>
<gene>
    <name evidence="2" type="ORF">LOC62_06G008801</name>
</gene>
<feature type="compositionally biased region" description="Polar residues" evidence="1">
    <location>
        <begin position="35"/>
        <end position="51"/>
    </location>
</feature>
<feature type="compositionally biased region" description="Low complexity" evidence="1">
    <location>
        <begin position="15"/>
        <end position="33"/>
    </location>
</feature>
<dbReference type="EMBL" id="CP086719">
    <property type="protein sequence ID" value="WOO85300.1"/>
    <property type="molecule type" value="Genomic_DNA"/>
</dbReference>
<dbReference type="RefSeq" id="XP_062631326.1">
    <property type="nucleotide sequence ID" value="XM_062775342.1"/>
</dbReference>
<proteinExistence type="predicted"/>
<dbReference type="Proteomes" id="UP000827549">
    <property type="component" value="Chromosome 6"/>
</dbReference>
<evidence type="ECO:0000313" key="2">
    <source>
        <dbReference type="EMBL" id="WOO85300.1"/>
    </source>
</evidence>